<dbReference type="InterPro" id="IPR001789">
    <property type="entry name" value="Sig_transdc_resp-reg_receiver"/>
</dbReference>
<organism evidence="3 4">
    <name type="scientific">Brevundimonas subvibrioides</name>
    <dbReference type="NCBI Taxonomy" id="74313"/>
    <lineage>
        <taxon>Bacteria</taxon>
        <taxon>Pseudomonadati</taxon>
        <taxon>Pseudomonadota</taxon>
        <taxon>Alphaproteobacteria</taxon>
        <taxon>Caulobacterales</taxon>
        <taxon>Caulobacteraceae</taxon>
        <taxon>Brevundimonas</taxon>
    </lineage>
</organism>
<dbReference type="SUPFAM" id="SSF52172">
    <property type="entry name" value="CheY-like"/>
    <property type="match status" value="1"/>
</dbReference>
<protein>
    <submittedName>
        <fullName evidence="3">GGDEF domain-containing protein</fullName>
    </submittedName>
</protein>
<feature type="domain" description="Response regulatory" evidence="2">
    <location>
        <begin position="6"/>
        <end position="115"/>
    </location>
</feature>
<keyword evidence="1" id="KW-0597">Phosphoprotein</keyword>
<dbReference type="InterPro" id="IPR000160">
    <property type="entry name" value="GGDEF_dom"/>
</dbReference>
<sequence>MGSDPRVLVVAETDERIGALCRGLDSLGWRTMTARSGAAAVAALTDFTLEAAILDADHPEIDALPEALRLAAGARRLPVIALGPMAASVPTGTFDLTMAEPPHPAQAALRIEQLVRAAIAEEEFRLRQATFALHGATLDPGVPDASPVRILIAGAPDHRFIALSNTLTADGAEVVAAPTPYTAFDYLHESAFDAAVLWGAPDHAPALSIASGMKRNTRLYHIPLALYLRSEGEINLSELYNRGFSEVAAADTPEPEAAARVLDLAHTHRRHLAIRKALEGARGAGIMDPSTGLFTRNLFASHLGRIAEGASARRRPLSVCVLRVADSDNLTRARMGGWLDRAMPQIGAMVSRLVRVEDTAARLAPEVFALALPATPGPAARLAVERIAAVIGCTAFDAGPDRTPFVVEFSVGVAELRPGEGAAAVLERASADMQTPPA</sequence>
<dbReference type="Gene3D" id="3.40.50.2300">
    <property type="match status" value="1"/>
</dbReference>
<reference evidence="3 4" key="1">
    <citation type="submission" date="2017-03" db="EMBL/GenBank/DDBJ databases">
        <title>Lifting the veil on microbial sulfur biogeochemistry in mining wastewaters.</title>
        <authorList>
            <person name="Kantor R.S."/>
            <person name="Colenbrander Nelson T."/>
            <person name="Marshall S."/>
            <person name="Bennett D."/>
            <person name="Apte S."/>
            <person name="Camacho D."/>
            <person name="Thomas B.C."/>
            <person name="Warren L.A."/>
            <person name="Banfield J.F."/>
        </authorList>
    </citation>
    <scope>NUCLEOTIDE SEQUENCE [LARGE SCALE GENOMIC DNA]</scope>
    <source>
        <strain evidence="3">32-68-21</strain>
    </source>
</reference>
<dbReference type="InterPro" id="IPR043128">
    <property type="entry name" value="Rev_trsase/Diguanyl_cyclase"/>
</dbReference>
<evidence type="ECO:0000313" key="4">
    <source>
        <dbReference type="Proteomes" id="UP000216147"/>
    </source>
</evidence>
<dbReference type="PROSITE" id="PS50110">
    <property type="entry name" value="RESPONSE_REGULATORY"/>
    <property type="match status" value="1"/>
</dbReference>
<dbReference type="EMBL" id="NCEQ01000007">
    <property type="protein sequence ID" value="OYX56909.1"/>
    <property type="molecule type" value="Genomic_DNA"/>
</dbReference>
<dbReference type="Gene3D" id="3.30.70.270">
    <property type="match status" value="1"/>
</dbReference>
<dbReference type="SUPFAM" id="SSF55073">
    <property type="entry name" value="Nucleotide cyclase"/>
    <property type="match status" value="1"/>
</dbReference>
<gene>
    <name evidence="3" type="ORF">B7Y86_09180</name>
</gene>
<evidence type="ECO:0000256" key="1">
    <source>
        <dbReference type="PROSITE-ProRule" id="PRU00169"/>
    </source>
</evidence>
<evidence type="ECO:0000259" key="2">
    <source>
        <dbReference type="PROSITE" id="PS50110"/>
    </source>
</evidence>
<dbReference type="InterPro" id="IPR029787">
    <property type="entry name" value="Nucleotide_cyclase"/>
</dbReference>
<dbReference type="GO" id="GO:0000160">
    <property type="term" value="P:phosphorelay signal transduction system"/>
    <property type="evidence" value="ECO:0007669"/>
    <property type="project" value="InterPro"/>
</dbReference>
<dbReference type="InterPro" id="IPR011006">
    <property type="entry name" value="CheY-like_superfamily"/>
</dbReference>
<dbReference type="Proteomes" id="UP000216147">
    <property type="component" value="Unassembled WGS sequence"/>
</dbReference>
<feature type="modified residue" description="4-aspartylphosphate" evidence="1">
    <location>
        <position position="55"/>
    </location>
</feature>
<dbReference type="Pfam" id="PF00990">
    <property type="entry name" value="GGDEF"/>
    <property type="match status" value="1"/>
</dbReference>
<accession>A0A258HJF9</accession>
<dbReference type="SMART" id="SM00267">
    <property type="entry name" value="GGDEF"/>
    <property type="match status" value="1"/>
</dbReference>
<comment type="caution">
    <text evidence="3">The sequence shown here is derived from an EMBL/GenBank/DDBJ whole genome shotgun (WGS) entry which is preliminary data.</text>
</comment>
<evidence type="ECO:0000313" key="3">
    <source>
        <dbReference type="EMBL" id="OYX56909.1"/>
    </source>
</evidence>
<dbReference type="AlphaFoldDB" id="A0A258HJF9"/>
<proteinExistence type="predicted"/>
<name>A0A258HJF9_9CAUL</name>